<dbReference type="GO" id="GO:0008270">
    <property type="term" value="F:zinc ion binding"/>
    <property type="evidence" value="ECO:0007669"/>
    <property type="project" value="UniProtKB-KW"/>
</dbReference>
<accession>U4LFF6</accession>
<evidence type="ECO:0000256" key="5">
    <source>
        <dbReference type="SAM" id="MobiDB-lite"/>
    </source>
</evidence>
<keyword evidence="2" id="KW-0479">Metal-binding</keyword>
<dbReference type="EMBL" id="HF935887">
    <property type="protein sequence ID" value="CCX13714.1"/>
    <property type="molecule type" value="Genomic_DNA"/>
</dbReference>
<dbReference type="AlphaFoldDB" id="U4LFF6"/>
<dbReference type="InterPro" id="IPR038254">
    <property type="entry name" value="KIN17_WH-like_sf"/>
</dbReference>
<dbReference type="InterPro" id="IPR036236">
    <property type="entry name" value="Znf_C2H2_sf"/>
</dbReference>
<sequence>MPRAEVGSTKHLANKMKAKGLQRLRWYCQVCERQMRDENGFKCHTSSESHVRQMLLVGEDPKKHIENYSNQFKRDFLSLLRTSHGEKKIDANRFYQEYIGNKEHTHMNSTKWVTLSEFVKHLGREGTCRVEDGERGLMVAWIDNSPDALKRQEIVKRKERMEKGDEVREQKAIKEMIERAQQQKREEEDAGPRELVREEGEKVKLELNLKKAESPKAEEAEGKKGGEVEVKAVETKAPARVSMKIEMKPKKNVFASMGKKDKKDDKKRPAESSDKPKRPMSEAERIMKEEMEKRGGVGGVFKRPRLV</sequence>
<dbReference type="GO" id="GO:0006260">
    <property type="term" value="P:DNA replication"/>
    <property type="evidence" value="ECO:0007669"/>
    <property type="project" value="TreeGrafter"/>
</dbReference>
<evidence type="ECO:0000313" key="8">
    <source>
        <dbReference type="Proteomes" id="UP000018144"/>
    </source>
</evidence>
<dbReference type="PANTHER" id="PTHR12805:SF0">
    <property type="entry name" value="DNA_RNA-BINDING PROTEIN KIN17"/>
    <property type="match status" value="1"/>
</dbReference>
<dbReference type="SMART" id="SM01253">
    <property type="entry name" value="Kin17_mid"/>
    <property type="match status" value="1"/>
</dbReference>
<dbReference type="GO" id="GO:0003690">
    <property type="term" value="F:double-stranded DNA binding"/>
    <property type="evidence" value="ECO:0007669"/>
    <property type="project" value="TreeGrafter"/>
</dbReference>
<dbReference type="PANTHER" id="PTHR12805">
    <property type="entry name" value="KIN17 KIN, ANTIGENIC DETERMINANT OF RECA PROTEIN HOMOLOG"/>
    <property type="match status" value="1"/>
</dbReference>
<keyword evidence="3" id="KW-0863">Zinc-finger</keyword>
<gene>
    <name evidence="7" type="ORF">PCON_13307</name>
</gene>
<dbReference type="SUPFAM" id="SSF57667">
    <property type="entry name" value="beta-beta-alpha zinc fingers"/>
    <property type="match status" value="1"/>
</dbReference>
<comment type="similarity">
    <text evidence="1">Belongs to the KIN17 family.</text>
</comment>
<evidence type="ECO:0000259" key="6">
    <source>
        <dbReference type="SMART" id="SM01253"/>
    </source>
</evidence>
<evidence type="ECO:0000256" key="2">
    <source>
        <dbReference type="ARBA" id="ARBA00022723"/>
    </source>
</evidence>
<dbReference type="InterPro" id="IPR056767">
    <property type="entry name" value="C2H2-Znf_KIN17"/>
</dbReference>
<organism evidence="7 8">
    <name type="scientific">Pyronema omphalodes (strain CBS 100304)</name>
    <name type="common">Pyronema confluens</name>
    <dbReference type="NCBI Taxonomy" id="1076935"/>
    <lineage>
        <taxon>Eukaryota</taxon>
        <taxon>Fungi</taxon>
        <taxon>Dikarya</taxon>
        <taxon>Ascomycota</taxon>
        <taxon>Pezizomycotina</taxon>
        <taxon>Pezizomycetes</taxon>
        <taxon>Pezizales</taxon>
        <taxon>Pyronemataceae</taxon>
        <taxon>Pyronema</taxon>
    </lineage>
</organism>
<protein>
    <submittedName>
        <fullName evidence="7">Similar to KIN17-like protein acc. no. Q9Y7X9</fullName>
    </submittedName>
</protein>
<keyword evidence="4" id="KW-0862">Zinc</keyword>
<dbReference type="eggNOG" id="KOG2837">
    <property type="taxonomic scope" value="Eukaryota"/>
</dbReference>
<feature type="region of interest" description="Disordered" evidence="5">
    <location>
        <begin position="178"/>
        <end position="229"/>
    </location>
</feature>
<dbReference type="Pfam" id="PF25095">
    <property type="entry name" value="C2H2-zf_KIN17"/>
    <property type="match status" value="1"/>
</dbReference>
<name>U4LFF6_PYROM</name>
<evidence type="ECO:0000256" key="3">
    <source>
        <dbReference type="ARBA" id="ARBA00022771"/>
    </source>
</evidence>
<keyword evidence="8" id="KW-1185">Reference proteome</keyword>
<evidence type="ECO:0000256" key="1">
    <source>
        <dbReference type="ARBA" id="ARBA00008517"/>
    </source>
</evidence>
<dbReference type="FunFam" id="1.10.10.2030:FF:000001">
    <property type="entry name" value="DNA/RNA-binding protein KIN17, putative"/>
    <property type="match status" value="1"/>
</dbReference>
<evidence type="ECO:0000256" key="4">
    <source>
        <dbReference type="ARBA" id="ARBA00022833"/>
    </source>
</evidence>
<reference evidence="7 8" key="1">
    <citation type="journal article" date="2013" name="PLoS Genet.">
        <title>The genome and development-dependent transcriptomes of Pyronema confluens: a window into fungal evolution.</title>
        <authorList>
            <person name="Traeger S."/>
            <person name="Altegoer F."/>
            <person name="Freitag M."/>
            <person name="Gabaldon T."/>
            <person name="Kempken F."/>
            <person name="Kumar A."/>
            <person name="Marcet-Houben M."/>
            <person name="Poggeler S."/>
            <person name="Stajich J.E."/>
            <person name="Nowrousian M."/>
        </authorList>
    </citation>
    <scope>NUCLEOTIDE SEQUENCE [LARGE SCALE GENOMIC DNA]</scope>
    <source>
        <strain evidence="8">CBS 100304</strain>
        <tissue evidence="7">Vegetative mycelium</tissue>
    </source>
</reference>
<dbReference type="STRING" id="1076935.U4LFF6"/>
<evidence type="ECO:0000313" key="7">
    <source>
        <dbReference type="EMBL" id="CCX13714.1"/>
    </source>
</evidence>
<dbReference type="InterPro" id="IPR037321">
    <property type="entry name" value="KIN17-like"/>
</dbReference>
<feature type="region of interest" description="Disordered" evidence="5">
    <location>
        <begin position="241"/>
        <end position="307"/>
    </location>
</feature>
<dbReference type="OMA" id="QVCERQM"/>
<proteinExistence type="inferred from homology"/>
<dbReference type="Proteomes" id="UP000018144">
    <property type="component" value="Unassembled WGS sequence"/>
</dbReference>
<dbReference type="OrthoDB" id="10266249at2759"/>
<dbReference type="InterPro" id="IPR019447">
    <property type="entry name" value="DNA/RNA-bd_Kin17_WH-like_dom"/>
</dbReference>
<feature type="compositionally biased region" description="Basic and acidic residues" evidence="5">
    <location>
        <begin position="258"/>
        <end position="295"/>
    </location>
</feature>
<dbReference type="Pfam" id="PF10357">
    <property type="entry name" value="WH_KIN17"/>
    <property type="match status" value="1"/>
</dbReference>
<dbReference type="Gene3D" id="1.10.10.2030">
    <property type="entry name" value="DNA/RNA-binding protein Kin17, conserved domain"/>
    <property type="match status" value="1"/>
</dbReference>
<feature type="domain" description="DNA/RNA-binding protein Kin17 WH-like" evidence="6">
    <location>
        <begin position="52"/>
        <end position="178"/>
    </location>
</feature>
<dbReference type="GO" id="GO:0005634">
    <property type="term" value="C:nucleus"/>
    <property type="evidence" value="ECO:0007669"/>
    <property type="project" value="TreeGrafter"/>
</dbReference>
<dbReference type="GO" id="GO:0006974">
    <property type="term" value="P:DNA damage response"/>
    <property type="evidence" value="ECO:0007669"/>
    <property type="project" value="TreeGrafter"/>
</dbReference>